<feature type="compositionally biased region" description="Basic and acidic residues" evidence="1">
    <location>
        <begin position="1"/>
        <end position="32"/>
    </location>
</feature>
<evidence type="ECO:0000256" key="2">
    <source>
        <dbReference type="SAM" id="Phobius"/>
    </source>
</evidence>
<dbReference type="EMBL" id="JACVVK020000022">
    <property type="protein sequence ID" value="KAK7503003.1"/>
    <property type="molecule type" value="Genomic_DNA"/>
</dbReference>
<dbReference type="AlphaFoldDB" id="A0ABD0LUD3"/>
<keyword evidence="2" id="KW-1133">Transmembrane helix</keyword>
<name>A0ABD0LUD3_9CAEN</name>
<comment type="caution">
    <text evidence="3">The sequence shown here is derived from an EMBL/GenBank/DDBJ whole genome shotgun (WGS) entry which is preliminary data.</text>
</comment>
<feature type="region of interest" description="Disordered" evidence="1">
    <location>
        <begin position="1"/>
        <end position="35"/>
    </location>
</feature>
<gene>
    <name evidence="3" type="ORF">BaRGS_00005629</name>
</gene>
<feature type="transmembrane region" description="Helical" evidence="2">
    <location>
        <begin position="58"/>
        <end position="79"/>
    </location>
</feature>
<protein>
    <submittedName>
        <fullName evidence="3">Uncharacterized protein</fullName>
    </submittedName>
</protein>
<keyword evidence="4" id="KW-1185">Reference proteome</keyword>
<dbReference type="PANTHER" id="PTHR12459">
    <property type="entry name" value="TRANSMEMBRANE PROTEIN 135-RELATED"/>
    <property type="match status" value="1"/>
</dbReference>
<evidence type="ECO:0000313" key="4">
    <source>
        <dbReference type="Proteomes" id="UP001519460"/>
    </source>
</evidence>
<dbReference type="Proteomes" id="UP001519460">
    <property type="component" value="Unassembled WGS sequence"/>
</dbReference>
<reference evidence="3 4" key="1">
    <citation type="journal article" date="2023" name="Sci. Data">
        <title>Genome assembly of the Korean intertidal mud-creeper Batillaria attramentaria.</title>
        <authorList>
            <person name="Patra A.K."/>
            <person name="Ho P.T."/>
            <person name="Jun S."/>
            <person name="Lee S.J."/>
            <person name="Kim Y."/>
            <person name="Won Y.J."/>
        </authorList>
    </citation>
    <scope>NUCLEOTIDE SEQUENCE [LARGE SCALE GENOMIC DNA]</scope>
    <source>
        <strain evidence="3">Wonlab-2016</strain>
    </source>
</reference>
<evidence type="ECO:0000313" key="3">
    <source>
        <dbReference type="EMBL" id="KAK7503003.1"/>
    </source>
</evidence>
<accession>A0ABD0LUD3</accession>
<sequence length="220" mass="25152">MQRPDRGTSRQESEEMTTRQGEKLTRRERGEGDMDEEEEAVCFEEWLRKEGKQFVRRFVRSFSKAAAVYAGVGTFTAFFKNPFRKGRPAVWRTVVSKDCLQFAAFLGLYPSVYHLTVSILRRYRKHKDGWNYGIAGGIAGLSLALEAHSRRKTLAFFVAARALGAGATTLVARDLDMQTTSYDRTCRPRVPTGHVDHELRQDSGPRVTTEHLDHELRQHM</sequence>
<dbReference type="InterPro" id="IPR026749">
    <property type="entry name" value="Tmem135"/>
</dbReference>
<keyword evidence="2" id="KW-0812">Transmembrane</keyword>
<proteinExistence type="predicted"/>
<organism evidence="3 4">
    <name type="scientific">Batillaria attramentaria</name>
    <dbReference type="NCBI Taxonomy" id="370345"/>
    <lineage>
        <taxon>Eukaryota</taxon>
        <taxon>Metazoa</taxon>
        <taxon>Spiralia</taxon>
        <taxon>Lophotrochozoa</taxon>
        <taxon>Mollusca</taxon>
        <taxon>Gastropoda</taxon>
        <taxon>Caenogastropoda</taxon>
        <taxon>Sorbeoconcha</taxon>
        <taxon>Cerithioidea</taxon>
        <taxon>Batillariidae</taxon>
        <taxon>Batillaria</taxon>
    </lineage>
</organism>
<keyword evidence="2" id="KW-0472">Membrane</keyword>
<dbReference type="PANTHER" id="PTHR12459:SF15">
    <property type="entry name" value="TRANSMEMBRANE PROTEIN 135"/>
    <property type="match status" value="1"/>
</dbReference>
<feature type="transmembrane region" description="Helical" evidence="2">
    <location>
        <begin position="99"/>
        <end position="117"/>
    </location>
</feature>
<evidence type="ECO:0000256" key="1">
    <source>
        <dbReference type="SAM" id="MobiDB-lite"/>
    </source>
</evidence>